<name>M2YG25_9MICC</name>
<comment type="caution">
    <text evidence="2">The sequence shown here is derived from an EMBL/GenBank/DDBJ whole genome shotgun (WGS) entry which is preliminary data.</text>
</comment>
<protein>
    <recommendedName>
        <fullName evidence="4">DUF4232 domain-containing protein</fullName>
    </recommendedName>
</protein>
<feature type="region of interest" description="Disordered" evidence="1">
    <location>
        <begin position="315"/>
        <end position="357"/>
    </location>
</feature>
<dbReference type="AlphaFoldDB" id="M2YG25"/>
<evidence type="ECO:0008006" key="4">
    <source>
        <dbReference type="Google" id="ProtNLM"/>
    </source>
</evidence>
<feature type="region of interest" description="Disordered" evidence="1">
    <location>
        <begin position="1"/>
        <end position="274"/>
    </location>
</feature>
<dbReference type="Proteomes" id="UP000009877">
    <property type="component" value="Unassembled WGS sequence"/>
</dbReference>
<dbReference type="STRING" id="71999.KPaMU14_01620"/>
<feature type="compositionally biased region" description="Low complexity" evidence="1">
    <location>
        <begin position="324"/>
        <end position="333"/>
    </location>
</feature>
<evidence type="ECO:0000256" key="1">
    <source>
        <dbReference type="SAM" id="MobiDB-lite"/>
    </source>
</evidence>
<evidence type="ECO:0000313" key="3">
    <source>
        <dbReference type="Proteomes" id="UP000009877"/>
    </source>
</evidence>
<proteinExistence type="predicted"/>
<sequence>MARDDADDGRRDAPWDFDLPDLGASTTPEHHRRRRRAEQQEAPQTPSEERSQPRTRSSSEPATRFSPQRTGRRRSSEDPLDFEGLDDDPIDQDDHHLIPHSAEELSTVGPGPRGPQLPDDDDVPDDFGAPQPHSSRAASAPEDDLLPAWATGKPARRRPGRAAGAASSKEQAAPSDALEHQRRAQSGRVEELSGGDLDREERRGSAGRRHGQPAGGARPDRRLHDDHDRDAWGDEHGYPEDWDDERGYAEDWDDERGYAEDWDDEDWAEAPEARQPRWRSWIGDPQRLTRLLVPAAVVLLLIAVGIWSVNALTGGSETAEDPEAAATEAAQSEDPFDGFSARPQDETTDGASGPAAQACGDALKITGSTDHETYAEDADPILIMTIENTGEDPCMVNAGTARMDFTVTSGSDTVFDSKHCQIDGQDRPIELEAGGKESARMQWNRQRSAEGCAEDLEDAAAGGYELEVSLGEDSAEPVEFTLK</sequence>
<organism evidence="2 3">
    <name type="scientific">Kocuria palustris PEL</name>
    <dbReference type="NCBI Taxonomy" id="1236550"/>
    <lineage>
        <taxon>Bacteria</taxon>
        <taxon>Bacillati</taxon>
        <taxon>Actinomycetota</taxon>
        <taxon>Actinomycetes</taxon>
        <taxon>Micrococcales</taxon>
        <taxon>Micrococcaceae</taxon>
        <taxon>Kocuria</taxon>
    </lineage>
</organism>
<keyword evidence="3" id="KW-1185">Reference proteome</keyword>
<feature type="compositionally biased region" description="Basic and acidic residues" evidence="1">
    <location>
        <begin position="92"/>
        <end position="103"/>
    </location>
</feature>
<evidence type="ECO:0000313" key="2">
    <source>
        <dbReference type="EMBL" id="EME37479.1"/>
    </source>
</evidence>
<gene>
    <name evidence="2" type="ORF">C884_01530</name>
</gene>
<dbReference type="EMBL" id="ANHZ02000003">
    <property type="protein sequence ID" value="EME37479.1"/>
    <property type="molecule type" value="Genomic_DNA"/>
</dbReference>
<feature type="compositionally biased region" description="Basic and acidic residues" evidence="1">
    <location>
        <begin position="1"/>
        <end position="14"/>
    </location>
</feature>
<feature type="compositionally biased region" description="Low complexity" evidence="1">
    <location>
        <begin position="161"/>
        <end position="173"/>
    </location>
</feature>
<feature type="compositionally biased region" description="Acidic residues" evidence="1">
    <location>
        <begin position="78"/>
        <end position="91"/>
    </location>
</feature>
<feature type="compositionally biased region" description="Basic and acidic residues" evidence="1">
    <location>
        <begin position="218"/>
        <end position="259"/>
    </location>
</feature>
<feature type="compositionally biased region" description="Polar residues" evidence="1">
    <location>
        <begin position="54"/>
        <end position="69"/>
    </location>
</feature>
<feature type="compositionally biased region" description="Basic and acidic residues" evidence="1">
    <location>
        <begin position="177"/>
        <end position="204"/>
    </location>
</feature>
<reference evidence="2 3" key="1">
    <citation type="journal article" date="2014" name="Genome Announc.">
        <title>Draft Genome Sequence of Kocuria palustris PEL.</title>
        <authorList>
            <person name="Sharma G."/>
            <person name="Khatri I."/>
            <person name="Subramanian S."/>
        </authorList>
    </citation>
    <scope>NUCLEOTIDE SEQUENCE [LARGE SCALE GENOMIC DNA]</scope>
    <source>
        <strain evidence="2 3">PEL</strain>
    </source>
</reference>
<accession>M2YG25</accession>
<feature type="compositionally biased region" description="Acidic residues" evidence="1">
    <location>
        <begin position="260"/>
        <end position="269"/>
    </location>
</feature>
<dbReference type="RefSeq" id="WP_006213586.1">
    <property type="nucleotide sequence ID" value="NZ_ANHZ02000003.1"/>
</dbReference>